<reference evidence="3" key="1">
    <citation type="submission" date="2016-10" db="EMBL/GenBank/DDBJ databases">
        <authorList>
            <person name="Benchimol M."/>
            <person name="Almeida L.G."/>
            <person name="Vasconcelos A.T."/>
            <person name="Perreira-Neves A."/>
            <person name="Rosa I.A."/>
            <person name="Tasca T."/>
            <person name="Bogo M.R."/>
            <person name="de Souza W."/>
        </authorList>
    </citation>
    <scope>NUCLEOTIDE SEQUENCE [LARGE SCALE GENOMIC DNA]</scope>
    <source>
        <strain evidence="3">K</strain>
    </source>
</reference>
<keyword evidence="2" id="KW-0812">Transmembrane</keyword>
<organism evidence="3 4">
    <name type="scientific">Tritrichomonas foetus</name>
    <dbReference type="NCBI Taxonomy" id="1144522"/>
    <lineage>
        <taxon>Eukaryota</taxon>
        <taxon>Metamonada</taxon>
        <taxon>Parabasalia</taxon>
        <taxon>Tritrichomonadida</taxon>
        <taxon>Tritrichomonadidae</taxon>
        <taxon>Tritrichomonas</taxon>
    </lineage>
</organism>
<dbReference type="Proteomes" id="UP000179807">
    <property type="component" value="Unassembled WGS sequence"/>
</dbReference>
<comment type="caution">
    <text evidence="3">The sequence shown here is derived from an EMBL/GenBank/DDBJ whole genome shotgun (WGS) entry which is preliminary data.</text>
</comment>
<evidence type="ECO:0000313" key="4">
    <source>
        <dbReference type="Proteomes" id="UP000179807"/>
    </source>
</evidence>
<accession>A0A1J4K8N7</accession>
<dbReference type="AlphaFoldDB" id="A0A1J4K8N7"/>
<feature type="region of interest" description="Disordered" evidence="1">
    <location>
        <begin position="1"/>
        <end position="23"/>
    </location>
</feature>
<keyword evidence="4" id="KW-1185">Reference proteome</keyword>
<evidence type="ECO:0000256" key="1">
    <source>
        <dbReference type="SAM" id="MobiDB-lite"/>
    </source>
</evidence>
<dbReference type="RefSeq" id="XP_068358933.1">
    <property type="nucleotide sequence ID" value="XM_068504924.1"/>
</dbReference>
<sequence length="185" mass="20696">MFSSDSSPLRPPSSPRSSHFQKPFSMSPLNAEFCSPSSGMNLNLKFPTVEGFPTPDIPSSAFKSPPTSVIRSPSYGIRNRLFRLPNDEDRSILETPKVTPRKIDNIINGRSTIPPSEPLNTLSKILPVLCFVSFFFLFAFPPFAFVFCIALIAHFVVKYRIKKEGDARLAARVPKISFPRSPSRF</sequence>
<dbReference type="VEuPathDB" id="TrichDB:TRFO_26404"/>
<evidence type="ECO:0000256" key="2">
    <source>
        <dbReference type="SAM" id="Phobius"/>
    </source>
</evidence>
<dbReference type="GeneID" id="94839628"/>
<keyword evidence="2" id="KW-0472">Membrane</keyword>
<dbReference type="EMBL" id="MLAK01000746">
    <property type="protein sequence ID" value="OHT05797.1"/>
    <property type="molecule type" value="Genomic_DNA"/>
</dbReference>
<keyword evidence="2" id="KW-1133">Transmembrane helix</keyword>
<gene>
    <name evidence="3" type="ORF">TRFO_26404</name>
</gene>
<proteinExistence type="predicted"/>
<evidence type="ECO:0000313" key="3">
    <source>
        <dbReference type="EMBL" id="OHT05797.1"/>
    </source>
</evidence>
<name>A0A1J4K8N7_9EUKA</name>
<protein>
    <submittedName>
        <fullName evidence="3">Uncharacterized protein</fullName>
    </submittedName>
</protein>
<feature type="transmembrane region" description="Helical" evidence="2">
    <location>
        <begin position="125"/>
        <end position="153"/>
    </location>
</feature>